<reference evidence="2 3" key="1">
    <citation type="submission" date="2014-11" db="EMBL/GenBank/DDBJ databases">
        <authorList>
            <person name="Zhu J."/>
            <person name="Qi W."/>
            <person name="Song R."/>
        </authorList>
    </citation>
    <scope>NUCLEOTIDE SEQUENCE [LARGE SCALE GENOMIC DNA]</scope>
</reference>
<keyword evidence="3" id="KW-1185">Reference proteome</keyword>
<evidence type="ECO:0000256" key="1">
    <source>
        <dbReference type="SAM" id="MobiDB-lite"/>
    </source>
</evidence>
<proteinExistence type="predicted"/>
<gene>
    <name evidence="2" type="ORF">Vbra_18866</name>
</gene>
<organism evidence="2 3">
    <name type="scientific">Vitrella brassicaformis (strain CCMP3155)</name>
    <dbReference type="NCBI Taxonomy" id="1169540"/>
    <lineage>
        <taxon>Eukaryota</taxon>
        <taxon>Sar</taxon>
        <taxon>Alveolata</taxon>
        <taxon>Colpodellida</taxon>
        <taxon>Vitrellaceae</taxon>
        <taxon>Vitrella</taxon>
    </lineage>
</organism>
<dbReference type="AlphaFoldDB" id="A0A0G4GW54"/>
<dbReference type="PhylomeDB" id="A0A0G4GW54"/>
<dbReference type="VEuPathDB" id="CryptoDB:Vbra_18866"/>
<dbReference type="Proteomes" id="UP000041254">
    <property type="component" value="Unassembled WGS sequence"/>
</dbReference>
<sequence>MELLCSRRPVPALRSCLPLFHLPVPAPPPFSRAGSGTQNLQQFPPHIKRRGRDTKAPKTIKNSYGPMPIDAAGSQEEKKQMAVKEWLQRQASVLSGLPPDLQQSRLPGVIDSYKRRLLDAYGVGFLRHEWPMLRLIATRKLLHGKL</sequence>
<accession>A0A0G4GW54</accession>
<protein>
    <submittedName>
        <fullName evidence="2">Uncharacterized protein</fullName>
    </submittedName>
</protein>
<feature type="region of interest" description="Disordered" evidence="1">
    <location>
        <begin position="32"/>
        <end position="75"/>
    </location>
</feature>
<name>A0A0G4GW54_VITBC</name>
<evidence type="ECO:0000313" key="2">
    <source>
        <dbReference type="EMBL" id="CEM35192.1"/>
    </source>
</evidence>
<evidence type="ECO:0000313" key="3">
    <source>
        <dbReference type="Proteomes" id="UP000041254"/>
    </source>
</evidence>
<dbReference type="InParanoid" id="A0A0G4GW54"/>
<dbReference type="EMBL" id="CDMY01000849">
    <property type="protein sequence ID" value="CEM35192.1"/>
    <property type="molecule type" value="Genomic_DNA"/>
</dbReference>